<evidence type="ECO:0008006" key="3">
    <source>
        <dbReference type="Google" id="ProtNLM"/>
    </source>
</evidence>
<organism evidence="1 2">
    <name type="scientific">Wohlfahrtiimonas larvae</name>
    <dbReference type="NCBI Taxonomy" id="1157986"/>
    <lineage>
        <taxon>Bacteria</taxon>
        <taxon>Pseudomonadati</taxon>
        <taxon>Pseudomonadota</taxon>
        <taxon>Gammaproteobacteria</taxon>
        <taxon>Cardiobacteriales</taxon>
        <taxon>Ignatzschineriaceae</taxon>
        <taxon>Wohlfahrtiimonas</taxon>
    </lineage>
</organism>
<dbReference type="Gene3D" id="3.40.50.150">
    <property type="entry name" value="Vaccinia Virus protein VP39"/>
    <property type="match status" value="1"/>
</dbReference>
<name>A0ABP9MZB3_9GAMM</name>
<dbReference type="Proteomes" id="UP001500631">
    <property type="component" value="Unassembled WGS sequence"/>
</dbReference>
<comment type="caution">
    <text evidence="1">The sequence shown here is derived from an EMBL/GenBank/DDBJ whole genome shotgun (WGS) entry which is preliminary data.</text>
</comment>
<keyword evidence="2" id="KW-1185">Reference proteome</keyword>
<evidence type="ECO:0000313" key="1">
    <source>
        <dbReference type="EMBL" id="GAA5101807.1"/>
    </source>
</evidence>
<gene>
    <name evidence="1" type="ORF">GCM10023338_18290</name>
</gene>
<accession>A0ABP9MZB3</accession>
<evidence type="ECO:0000313" key="2">
    <source>
        <dbReference type="Proteomes" id="UP001500631"/>
    </source>
</evidence>
<reference evidence="2" key="1">
    <citation type="journal article" date="2019" name="Int. J. Syst. Evol. Microbiol.">
        <title>The Global Catalogue of Microorganisms (GCM) 10K type strain sequencing project: providing services to taxonomists for standard genome sequencing and annotation.</title>
        <authorList>
            <consortium name="The Broad Institute Genomics Platform"/>
            <consortium name="The Broad Institute Genome Sequencing Center for Infectious Disease"/>
            <person name="Wu L."/>
            <person name="Ma J."/>
        </authorList>
    </citation>
    <scope>NUCLEOTIDE SEQUENCE [LARGE SCALE GENOMIC DNA]</scope>
    <source>
        <strain evidence="2">JCM 18424</strain>
    </source>
</reference>
<dbReference type="SUPFAM" id="SSF53335">
    <property type="entry name" value="S-adenosyl-L-methionine-dependent methyltransferases"/>
    <property type="match status" value="1"/>
</dbReference>
<dbReference type="InterPro" id="IPR029063">
    <property type="entry name" value="SAM-dependent_MTases_sf"/>
</dbReference>
<sequence>MSAFNHRALLHKNPDLFQDHAFLHHEIAERLVTYLQENPNFAPKNILEMGKVDQQLMTVFQEAYPNTNYAELHEGDDQAPADLIISNLYLQDSANIETTIQTMKNHLNPNGKIFLSTIAEGSFENCMMVDGPEFNEYPSIKRLGDYLHSQGFVDVIMHLEKITLQYNDLKALLKDIRVAGGRLQAPLMKGLRTQNWYQAWVNHMHQQADDNGIYEITIEILYGHAQMPPLHAAPLNEKNEAFFDLKKLRTQNL</sequence>
<dbReference type="EMBL" id="BAABKE010000006">
    <property type="protein sequence ID" value="GAA5101807.1"/>
    <property type="molecule type" value="Genomic_DNA"/>
</dbReference>
<dbReference type="RefSeq" id="WP_077926279.1">
    <property type="nucleotide sequence ID" value="NZ_BAABKE010000006.1"/>
</dbReference>
<proteinExistence type="predicted"/>
<protein>
    <recommendedName>
        <fullName evidence="3">Methyltransferase type 11 domain-containing protein</fullName>
    </recommendedName>
</protein>